<evidence type="ECO:0000313" key="1">
    <source>
        <dbReference type="EMBL" id="PON72662.1"/>
    </source>
</evidence>
<gene>
    <name evidence="1" type="ORF">PanWU01x14_064280</name>
</gene>
<reference evidence="2" key="1">
    <citation type="submission" date="2016-06" db="EMBL/GenBank/DDBJ databases">
        <title>Parallel loss of symbiosis genes in relatives of nitrogen-fixing non-legume Parasponia.</title>
        <authorList>
            <person name="Van Velzen R."/>
            <person name="Holmer R."/>
            <person name="Bu F."/>
            <person name="Rutten L."/>
            <person name="Van Zeijl A."/>
            <person name="Liu W."/>
            <person name="Santuari L."/>
            <person name="Cao Q."/>
            <person name="Sharma T."/>
            <person name="Shen D."/>
            <person name="Roswanjaya Y."/>
            <person name="Wardhani T."/>
            <person name="Kalhor M.S."/>
            <person name="Jansen J."/>
            <person name="Van den Hoogen J."/>
            <person name="Gungor B."/>
            <person name="Hartog M."/>
            <person name="Hontelez J."/>
            <person name="Verver J."/>
            <person name="Yang W.-C."/>
            <person name="Schijlen E."/>
            <person name="Repin R."/>
            <person name="Schilthuizen M."/>
            <person name="Schranz E."/>
            <person name="Heidstra R."/>
            <person name="Miyata K."/>
            <person name="Fedorova E."/>
            <person name="Kohlen W."/>
            <person name="Bisseling T."/>
            <person name="Smit S."/>
            <person name="Geurts R."/>
        </authorList>
    </citation>
    <scope>NUCLEOTIDE SEQUENCE [LARGE SCALE GENOMIC DNA]</scope>
    <source>
        <strain evidence="2">cv. WU1-14</strain>
    </source>
</reference>
<dbReference type="Proteomes" id="UP000237105">
    <property type="component" value="Unassembled WGS sequence"/>
</dbReference>
<proteinExistence type="predicted"/>
<name>A0A2P5DH79_PARAD</name>
<keyword evidence="2" id="KW-1185">Reference proteome</keyword>
<evidence type="ECO:0000313" key="2">
    <source>
        <dbReference type="Proteomes" id="UP000237105"/>
    </source>
</evidence>
<protein>
    <submittedName>
        <fullName evidence="1">Uncharacterized protein</fullName>
    </submittedName>
</protein>
<accession>A0A2P5DH79</accession>
<dbReference type="AlphaFoldDB" id="A0A2P5DH79"/>
<organism evidence="1 2">
    <name type="scientific">Parasponia andersonii</name>
    <name type="common">Sponia andersonii</name>
    <dbReference type="NCBI Taxonomy" id="3476"/>
    <lineage>
        <taxon>Eukaryota</taxon>
        <taxon>Viridiplantae</taxon>
        <taxon>Streptophyta</taxon>
        <taxon>Embryophyta</taxon>
        <taxon>Tracheophyta</taxon>
        <taxon>Spermatophyta</taxon>
        <taxon>Magnoliopsida</taxon>
        <taxon>eudicotyledons</taxon>
        <taxon>Gunneridae</taxon>
        <taxon>Pentapetalae</taxon>
        <taxon>rosids</taxon>
        <taxon>fabids</taxon>
        <taxon>Rosales</taxon>
        <taxon>Cannabaceae</taxon>
        <taxon>Parasponia</taxon>
    </lineage>
</organism>
<sequence length="59" mass="6639">MEWQLGKLCTEKVRALNWDLSISRDMHEPVIDCGGRQSPEKKCLKKAGFGTAVPRGLRP</sequence>
<comment type="caution">
    <text evidence="1">The sequence shown here is derived from an EMBL/GenBank/DDBJ whole genome shotgun (WGS) entry which is preliminary data.</text>
</comment>
<dbReference type="EMBL" id="JXTB01000038">
    <property type="protein sequence ID" value="PON72662.1"/>
    <property type="molecule type" value="Genomic_DNA"/>
</dbReference>